<feature type="domain" description="Halobacterial output" evidence="1">
    <location>
        <begin position="10"/>
        <end position="51"/>
    </location>
</feature>
<evidence type="ECO:0000313" key="2">
    <source>
        <dbReference type="EMBL" id="SEP33955.1"/>
    </source>
</evidence>
<evidence type="ECO:0000313" key="3">
    <source>
        <dbReference type="Proteomes" id="UP000198775"/>
    </source>
</evidence>
<name>A0A1H8X1X4_9EURY</name>
<gene>
    <name evidence="2" type="ORF">SAMN05216388_11031</name>
</gene>
<dbReference type="RefSeq" id="WP_394327927.1">
    <property type="nucleotide sequence ID" value="NZ_FOCX01000103.1"/>
</dbReference>
<dbReference type="EMBL" id="FOCX01000103">
    <property type="protein sequence ID" value="SEP33955.1"/>
    <property type="molecule type" value="Genomic_DNA"/>
</dbReference>
<dbReference type="InterPro" id="IPR040624">
    <property type="entry name" value="HalOD1"/>
</dbReference>
<dbReference type="AlphaFoldDB" id="A0A1H8X1X4"/>
<reference evidence="3" key="1">
    <citation type="submission" date="2016-10" db="EMBL/GenBank/DDBJ databases">
        <authorList>
            <person name="Varghese N."/>
            <person name="Submissions S."/>
        </authorList>
    </citation>
    <scope>NUCLEOTIDE SEQUENCE [LARGE SCALE GENOMIC DNA]</scope>
    <source>
        <strain evidence="3">IBRC-M 10043</strain>
    </source>
</reference>
<sequence length="52" mass="5520">MNHPQSNPAQDSISSAVIEAVAQERGTEPEDLSETLHNVVDTDALDALFAGQ</sequence>
<feature type="non-terminal residue" evidence="2">
    <location>
        <position position="52"/>
    </location>
</feature>
<dbReference type="Pfam" id="PF18545">
    <property type="entry name" value="HalOD1"/>
    <property type="match status" value="1"/>
</dbReference>
<dbReference type="Proteomes" id="UP000198775">
    <property type="component" value="Unassembled WGS sequence"/>
</dbReference>
<proteinExistence type="predicted"/>
<keyword evidence="3" id="KW-1185">Reference proteome</keyword>
<protein>
    <recommendedName>
        <fullName evidence="1">Halobacterial output domain-containing protein</fullName>
    </recommendedName>
</protein>
<evidence type="ECO:0000259" key="1">
    <source>
        <dbReference type="Pfam" id="PF18545"/>
    </source>
</evidence>
<accession>A0A1H8X1X4</accession>
<organism evidence="2 3">
    <name type="scientific">Halorientalis persicus</name>
    <dbReference type="NCBI Taxonomy" id="1367881"/>
    <lineage>
        <taxon>Archaea</taxon>
        <taxon>Methanobacteriati</taxon>
        <taxon>Methanobacteriota</taxon>
        <taxon>Stenosarchaea group</taxon>
        <taxon>Halobacteria</taxon>
        <taxon>Halobacteriales</taxon>
        <taxon>Haloarculaceae</taxon>
        <taxon>Halorientalis</taxon>
    </lineage>
</organism>